<evidence type="ECO:0000313" key="4">
    <source>
        <dbReference type="Proteomes" id="UP000704762"/>
    </source>
</evidence>
<organism evidence="3 4">
    <name type="scientific">Microlunatus panaciterrae</name>
    <dbReference type="NCBI Taxonomy" id="400768"/>
    <lineage>
        <taxon>Bacteria</taxon>
        <taxon>Bacillati</taxon>
        <taxon>Actinomycetota</taxon>
        <taxon>Actinomycetes</taxon>
        <taxon>Propionibacteriales</taxon>
        <taxon>Propionibacteriaceae</taxon>
        <taxon>Microlunatus</taxon>
    </lineage>
</organism>
<dbReference type="CDD" id="cd00093">
    <property type="entry name" value="HTH_XRE"/>
    <property type="match status" value="1"/>
</dbReference>
<dbReference type="Pfam" id="PF13560">
    <property type="entry name" value="HTH_31"/>
    <property type="match status" value="1"/>
</dbReference>
<evidence type="ECO:0000259" key="2">
    <source>
        <dbReference type="PROSITE" id="PS50943"/>
    </source>
</evidence>
<dbReference type="PANTHER" id="PTHR46797">
    <property type="entry name" value="HTH-TYPE TRANSCRIPTIONAL REGULATOR"/>
    <property type="match status" value="1"/>
</dbReference>
<proteinExistence type="predicted"/>
<keyword evidence="1" id="KW-0238">DNA-binding</keyword>
<dbReference type="PROSITE" id="PS50943">
    <property type="entry name" value="HTH_CROC1"/>
    <property type="match status" value="1"/>
</dbReference>
<sequence>MPASPSEPTSRNDFLDATAPRRLVSPAPVASLTARGSAGEGPDALTIGKRIRHRRKSRGQTLDAVAQRVGISPSALSLIETGRREARVSTLGAIAAALETELAEFLSADAPSRRAKLEIELERAQRSAEFSELGIGPVRTGPRLPLDALESLVALHQALAAVKAERDTTPEHARRANADLRARMRASDNYFPEIEQAADALLRRIDHEGGPLTRFGVTRIAEVMGFTLHTVSDLPASTRTVTDLAGHRIFLPAADGAEQRTLALAALGHIALGHRPPGSYAEFLAQRVEVNYFAAATLVPERWAVEFLQQAKLRKDIEIEDLRDHFLVSNEMAAHRFTNLATRHLQIPVHFTRINEYGVIYKAYSNDGVQFPTDPSGSVEGQRVCRYWTSRQVFEQADWSASYQQYTDTPTGTYWCTAAASRGEREATSVAVGTPYEHVKWFRGRGTPHRGTSRCPDPRCCSTPPAELAERWAGLSWPSARVQSNLLAALPAGAFPGVDETEVLEFLDRQPRDR</sequence>
<dbReference type="InterPro" id="IPR001387">
    <property type="entry name" value="Cro/C1-type_HTH"/>
</dbReference>
<name>A0ABS2RG63_9ACTN</name>
<gene>
    <name evidence="3" type="ORF">JOE57_000878</name>
</gene>
<reference evidence="3 4" key="1">
    <citation type="submission" date="2021-01" db="EMBL/GenBank/DDBJ databases">
        <title>Sequencing the genomes of 1000 actinobacteria strains.</title>
        <authorList>
            <person name="Klenk H.-P."/>
        </authorList>
    </citation>
    <scope>NUCLEOTIDE SEQUENCE [LARGE SCALE GENOMIC DNA]</scope>
    <source>
        <strain evidence="3 4">DSM 18662</strain>
    </source>
</reference>
<feature type="domain" description="HTH cro/C1-type" evidence="2">
    <location>
        <begin position="51"/>
        <end position="105"/>
    </location>
</feature>
<dbReference type="Gene3D" id="1.10.260.40">
    <property type="entry name" value="lambda repressor-like DNA-binding domains"/>
    <property type="match status" value="1"/>
</dbReference>
<dbReference type="EMBL" id="JAFBCF010000001">
    <property type="protein sequence ID" value="MBM7797957.1"/>
    <property type="molecule type" value="Genomic_DNA"/>
</dbReference>
<protein>
    <submittedName>
        <fullName evidence="3">Transcriptional regulator/DNA-binding XRE family transcriptional regulator</fullName>
    </submittedName>
</protein>
<evidence type="ECO:0000313" key="3">
    <source>
        <dbReference type="EMBL" id="MBM7797957.1"/>
    </source>
</evidence>
<dbReference type="InterPro" id="IPR050807">
    <property type="entry name" value="TransReg_Diox_bact_type"/>
</dbReference>
<dbReference type="SUPFAM" id="SSF47413">
    <property type="entry name" value="lambda repressor-like DNA-binding domains"/>
    <property type="match status" value="1"/>
</dbReference>
<keyword evidence="4" id="KW-1185">Reference proteome</keyword>
<dbReference type="Proteomes" id="UP000704762">
    <property type="component" value="Unassembled WGS sequence"/>
</dbReference>
<dbReference type="InterPro" id="IPR010982">
    <property type="entry name" value="Lambda_DNA-bd_dom_sf"/>
</dbReference>
<dbReference type="RefSeq" id="WP_204916579.1">
    <property type="nucleotide sequence ID" value="NZ_BAAAQP010000011.1"/>
</dbReference>
<accession>A0ABS2RG63</accession>
<dbReference type="PANTHER" id="PTHR46797:SF1">
    <property type="entry name" value="METHYLPHOSPHONATE SYNTHASE"/>
    <property type="match status" value="1"/>
</dbReference>
<comment type="caution">
    <text evidence="3">The sequence shown here is derived from an EMBL/GenBank/DDBJ whole genome shotgun (WGS) entry which is preliminary data.</text>
</comment>
<evidence type="ECO:0000256" key="1">
    <source>
        <dbReference type="ARBA" id="ARBA00023125"/>
    </source>
</evidence>
<dbReference type="SMART" id="SM00530">
    <property type="entry name" value="HTH_XRE"/>
    <property type="match status" value="1"/>
</dbReference>